<proteinExistence type="predicted"/>
<dbReference type="RefSeq" id="WP_171106581.1">
    <property type="nucleotide sequence ID" value="NZ_BMPT01000004.1"/>
</dbReference>
<dbReference type="Pfam" id="PF13196">
    <property type="entry name" value="DUF4012"/>
    <property type="match status" value="1"/>
</dbReference>
<keyword evidence="2" id="KW-0472">Membrane</keyword>
<keyword evidence="2" id="KW-0812">Transmembrane</keyword>
<reference evidence="3" key="1">
    <citation type="journal article" date="2014" name="Int. J. Syst. Evol. Microbiol.">
        <title>Complete genome sequence of Corynebacterium casei LMG S-19264T (=DSM 44701T), isolated from a smear-ripened cheese.</title>
        <authorList>
            <consortium name="US DOE Joint Genome Institute (JGI-PGF)"/>
            <person name="Walter F."/>
            <person name="Albersmeier A."/>
            <person name="Kalinowski J."/>
            <person name="Ruckert C."/>
        </authorList>
    </citation>
    <scope>NUCLEOTIDE SEQUENCE</scope>
    <source>
        <strain evidence="3">JCM 3051</strain>
    </source>
</reference>
<evidence type="ECO:0000313" key="3">
    <source>
        <dbReference type="EMBL" id="GGM18820.1"/>
    </source>
</evidence>
<dbReference type="InterPro" id="IPR025101">
    <property type="entry name" value="DUF4012"/>
</dbReference>
<evidence type="ECO:0000256" key="2">
    <source>
        <dbReference type="SAM" id="Phobius"/>
    </source>
</evidence>
<sequence>MTHPGWGDKWADVPVLRVPDSPFDTPQESVPGQGAAVLPLRRSGDPPAPRWEKPPLRRPAFWTRRRRRVLKVALLALAGLLTALALVLAWVVVDALRARSALEQAAQGVARLHADAVAGRTDRLDAGVAGLQHQAAEARDATSGPHWSLAGRLPGVGPTVEAVSTMAAVVDGLAVGALPQLAAVVQVADPAAFAPRDGRIDLAPLVRVAPDVAQADQAIGDAQQRVGRVGGSLMLPQVGRAVADLEQQLGGLRTSTATAARAAALIPPMLGAEGPRDYLVLVQNNAEPRALGGIVGTVLVLHADEGRIELTRQMPASEVGPFARPAAPLTDDERAVFGDKVGRWLQNATATPDFPRTAEIARAMWARETGQTVDGVLAVDPAALAGMLQVTGPLEVTPGRRLAGAGLVGYLINGVYLTETPAGADRIFADVAETAFASLSSGAGRAGGMVEALAGAAREGRLLVWSAERSEAELLEGTVLGGGLRGVDGSRPVVGVFTHGLQMAKIGYYLDTAVDVVERERRPDGSRRFDVTVTYSSRVDPGAAARLPDYVVGRGEEEPGRIRLRSVVYAPAGGIVVAASENSEKIGFSPQKHDELSRVFDDIELHPGKTASVTYVIISGKHQGGDVIVRTTPGPRPVKVTFGK</sequence>
<accession>A0A8H9GG97</accession>
<name>A0A8H9GG97_9MICO</name>
<evidence type="ECO:0000313" key="4">
    <source>
        <dbReference type="Proteomes" id="UP000655589"/>
    </source>
</evidence>
<evidence type="ECO:0000256" key="1">
    <source>
        <dbReference type="SAM" id="MobiDB-lite"/>
    </source>
</evidence>
<dbReference type="AlphaFoldDB" id="A0A8H9GG97"/>
<evidence type="ECO:0008006" key="5">
    <source>
        <dbReference type="Google" id="ProtNLM"/>
    </source>
</evidence>
<gene>
    <name evidence="3" type="ORF">GCM10010102_12980</name>
</gene>
<organism evidence="3 4">
    <name type="scientific">Promicromonospora citrea</name>
    <dbReference type="NCBI Taxonomy" id="43677"/>
    <lineage>
        <taxon>Bacteria</taxon>
        <taxon>Bacillati</taxon>
        <taxon>Actinomycetota</taxon>
        <taxon>Actinomycetes</taxon>
        <taxon>Micrococcales</taxon>
        <taxon>Promicromonosporaceae</taxon>
        <taxon>Promicromonospora</taxon>
    </lineage>
</organism>
<keyword evidence="4" id="KW-1185">Reference proteome</keyword>
<keyword evidence="2" id="KW-1133">Transmembrane helix</keyword>
<dbReference type="Proteomes" id="UP000655589">
    <property type="component" value="Unassembled WGS sequence"/>
</dbReference>
<reference evidence="3" key="2">
    <citation type="submission" date="2020-09" db="EMBL/GenBank/DDBJ databases">
        <authorList>
            <person name="Sun Q."/>
            <person name="Ohkuma M."/>
        </authorList>
    </citation>
    <scope>NUCLEOTIDE SEQUENCE</scope>
    <source>
        <strain evidence="3">JCM 3051</strain>
    </source>
</reference>
<comment type="caution">
    <text evidence="3">The sequence shown here is derived from an EMBL/GenBank/DDBJ whole genome shotgun (WGS) entry which is preliminary data.</text>
</comment>
<dbReference type="EMBL" id="BMPT01000004">
    <property type="protein sequence ID" value="GGM18820.1"/>
    <property type="molecule type" value="Genomic_DNA"/>
</dbReference>
<feature type="transmembrane region" description="Helical" evidence="2">
    <location>
        <begin position="72"/>
        <end position="93"/>
    </location>
</feature>
<feature type="region of interest" description="Disordered" evidence="1">
    <location>
        <begin position="17"/>
        <end position="52"/>
    </location>
</feature>
<protein>
    <recommendedName>
        <fullName evidence="5">DUF4012 domain-containing protein</fullName>
    </recommendedName>
</protein>